<evidence type="ECO:0000256" key="8">
    <source>
        <dbReference type="PROSITE-ProRule" id="PRU01360"/>
    </source>
</evidence>
<dbReference type="InterPro" id="IPR012910">
    <property type="entry name" value="Plug_dom"/>
</dbReference>
<sequence length="663" mass="73818">MQLRFLLILALGPLLRAGAQESGGEGRLDPLVVEAEEENEDSVLPGHPAGNATVIGPETIAESGARTVADLLVSRGGLRLTSTSGNLDDSSVHLRGFGENSASRALILVDGRPINRADMASVSWLEVPLARIERVEILRGSHSARFGDNAVGGVINLITKSGSTTSTVVEAAGGSDGTLIARASYQNSFDGHRLGFDFENNMTTGWRDNAFSELESVGIRWDKDFSDRLAADFSLSWADERGGIPGPLTKERYLIDPRQSIYVQSGQADQYFSGQNRWLAESAITLGDGDDLAFEIPLSYYQRDLAWNFGPGFHTDNLLETTTFNPRLTLHRDTWSVEAGVQFRRDTLDLQQYAEIQRFNRTADASLSRDILGAYASGEWEPWKNWHFSAAARWETSSVNAAARSYPFPADPSLNFVRGNDESNTALQMGARWEPADDLSLWFRYDRLYRLPSTDEIASYQGFPLTVPFNDQLRAETGHNFELGGEWAPGHWTLGLNTFAQWLEGEIIYDFNQNLNVNLADTHRVGLESTLGYTSARWSADLRHTVLQAKFESGPYTGKEVYLVPNHELTATFSCRPVDDVLLQAEYQWIGSSFEGNDFSNTAEKLPAYDVINLLVRYEPKPGLSLYFRINNLLDERYATVKYSGVWYPAAGRQFLLGIRQEL</sequence>
<dbReference type="Pfam" id="PF00593">
    <property type="entry name" value="TonB_dep_Rec_b-barrel"/>
    <property type="match status" value="1"/>
</dbReference>
<comment type="similarity">
    <text evidence="8 9">Belongs to the TonB-dependent receptor family.</text>
</comment>
<name>A0ABP9UMR6_9BACT</name>
<dbReference type="EMBL" id="BAABRI010000005">
    <property type="protein sequence ID" value="GAA5481986.1"/>
    <property type="molecule type" value="Genomic_DNA"/>
</dbReference>
<keyword evidence="7 8" id="KW-0998">Cell outer membrane</keyword>
<evidence type="ECO:0000256" key="9">
    <source>
        <dbReference type="RuleBase" id="RU003357"/>
    </source>
</evidence>
<evidence type="ECO:0000313" key="12">
    <source>
        <dbReference type="EMBL" id="GAA5481986.1"/>
    </source>
</evidence>
<dbReference type="InterPro" id="IPR037066">
    <property type="entry name" value="Plug_dom_sf"/>
</dbReference>
<evidence type="ECO:0000259" key="10">
    <source>
        <dbReference type="Pfam" id="PF00593"/>
    </source>
</evidence>
<dbReference type="InterPro" id="IPR000531">
    <property type="entry name" value="Beta-barrel_TonB"/>
</dbReference>
<evidence type="ECO:0000256" key="4">
    <source>
        <dbReference type="ARBA" id="ARBA00022692"/>
    </source>
</evidence>
<dbReference type="CDD" id="cd01347">
    <property type="entry name" value="ligand_gated_channel"/>
    <property type="match status" value="1"/>
</dbReference>
<keyword evidence="13" id="KW-1185">Reference proteome</keyword>
<keyword evidence="5 9" id="KW-0798">TonB box</keyword>
<dbReference type="InterPro" id="IPR039426">
    <property type="entry name" value="TonB-dep_rcpt-like"/>
</dbReference>
<comment type="caution">
    <text evidence="12">The sequence shown here is derived from an EMBL/GenBank/DDBJ whole genome shotgun (WGS) entry which is preliminary data.</text>
</comment>
<dbReference type="Gene3D" id="2.40.170.20">
    <property type="entry name" value="TonB-dependent receptor, beta-barrel domain"/>
    <property type="match status" value="1"/>
</dbReference>
<evidence type="ECO:0000256" key="6">
    <source>
        <dbReference type="ARBA" id="ARBA00023136"/>
    </source>
</evidence>
<keyword evidence="3 8" id="KW-1134">Transmembrane beta strand</keyword>
<dbReference type="PANTHER" id="PTHR30069:SF27">
    <property type="entry name" value="BLL4766 PROTEIN"/>
    <property type="match status" value="1"/>
</dbReference>
<dbReference type="PANTHER" id="PTHR30069">
    <property type="entry name" value="TONB-DEPENDENT OUTER MEMBRANE RECEPTOR"/>
    <property type="match status" value="1"/>
</dbReference>
<evidence type="ECO:0000256" key="2">
    <source>
        <dbReference type="ARBA" id="ARBA00022448"/>
    </source>
</evidence>
<dbReference type="Proteomes" id="UP001476282">
    <property type="component" value="Unassembled WGS sequence"/>
</dbReference>
<proteinExistence type="inferred from homology"/>
<keyword evidence="6 8" id="KW-0472">Membrane</keyword>
<dbReference type="SUPFAM" id="SSF56935">
    <property type="entry name" value="Porins"/>
    <property type="match status" value="1"/>
</dbReference>
<dbReference type="Gene3D" id="2.170.130.10">
    <property type="entry name" value="TonB-dependent receptor, plug domain"/>
    <property type="match status" value="1"/>
</dbReference>
<organism evidence="12 13">
    <name type="scientific">Haloferula sargassicola</name>
    <dbReference type="NCBI Taxonomy" id="490096"/>
    <lineage>
        <taxon>Bacteria</taxon>
        <taxon>Pseudomonadati</taxon>
        <taxon>Verrucomicrobiota</taxon>
        <taxon>Verrucomicrobiia</taxon>
        <taxon>Verrucomicrobiales</taxon>
        <taxon>Verrucomicrobiaceae</taxon>
        <taxon>Haloferula</taxon>
    </lineage>
</organism>
<evidence type="ECO:0000256" key="7">
    <source>
        <dbReference type="ARBA" id="ARBA00023237"/>
    </source>
</evidence>
<protein>
    <submittedName>
        <fullName evidence="12">Vitamin B12 transporter BtuB</fullName>
    </submittedName>
</protein>
<keyword evidence="2 8" id="KW-0813">Transport</keyword>
<comment type="subcellular location">
    <subcellularLocation>
        <location evidence="1 8">Cell outer membrane</location>
        <topology evidence="1 8">Multi-pass membrane protein</topology>
    </subcellularLocation>
</comment>
<dbReference type="PROSITE" id="PS52016">
    <property type="entry name" value="TONB_DEPENDENT_REC_3"/>
    <property type="match status" value="1"/>
</dbReference>
<gene>
    <name evidence="12" type="primary">btuB_3</name>
    <name evidence="12" type="ORF">Hsar01_01201</name>
</gene>
<evidence type="ECO:0000256" key="3">
    <source>
        <dbReference type="ARBA" id="ARBA00022452"/>
    </source>
</evidence>
<evidence type="ECO:0000256" key="5">
    <source>
        <dbReference type="ARBA" id="ARBA00023077"/>
    </source>
</evidence>
<feature type="domain" description="TonB-dependent receptor-like beta-barrel" evidence="10">
    <location>
        <begin position="231"/>
        <end position="633"/>
    </location>
</feature>
<dbReference type="RefSeq" id="WP_353566126.1">
    <property type="nucleotide sequence ID" value="NZ_BAABRI010000005.1"/>
</dbReference>
<dbReference type="InterPro" id="IPR036942">
    <property type="entry name" value="Beta-barrel_TonB_sf"/>
</dbReference>
<evidence type="ECO:0000256" key="1">
    <source>
        <dbReference type="ARBA" id="ARBA00004571"/>
    </source>
</evidence>
<dbReference type="Pfam" id="PF07715">
    <property type="entry name" value="Plug"/>
    <property type="match status" value="1"/>
</dbReference>
<feature type="domain" description="TonB-dependent receptor plug" evidence="11">
    <location>
        <begin position="50"/>
        <end position="154"/>
    </location>
</feature>
<evidence type="ECO:0000313" key="13">
    <source>
        <dbReference type="Proteomes" id="UP001476282"/>
    </source>
</evidence>
<accession>A0ABP9UMR6</accession>
<evidence type="ECO:0000259" key="11">
    <source>
        <dbReference type="Pfam" id="PF07715"/>
    </source>
</evidence>
<keyword evidence="4 8" id="KW-0812">Transmembrane</keyword>
<reference evidence="12 13" key="1">
    <citation type="submission" date="2024-02" db="EMBL/GenBank/DDBJ databases">
        <title>Haloferula sargassicola NBRC 104335.</title>
        <authorList>
            <person name="Ichikawa N."/>
            <person name="Katano-Makiyama Y."/>
            <person name="Hidaka K."/>
        </authorList>
    </citation>
    <scope>NUCLEOTIDE SEQUENCE [LARGE SCALE GENOMIC DNA]</scope>
    <source>
        <strain evidence="12 13">NBRC 104335</strain>
    </source>
</reference>